<evidence type="ECO:0000313" key="2">
    <source>
        <dbReference type="EMBL" id="CAB4612834.1"/>
    </source>
</evidence>
<dbReference type="AlphaFoldDB" id="A0A6J6HP92"/>
<dbReference type="EMBL" id="CAEZUZ010000044">
    <property type="protein sequence ID" value="CAB4612834.1"/>
    <property type="molecule type" value="Genomic_DNA"/>
</dbReference>
<evidence type="ECO:0000256" key="1">
    <source>
        <dbReference type="SAM" id="MobiDB-lite"/>
    </source>
</evidence>
<organism evidence="2">
    <name type="scientific">freshwater metagenome</name>
    <dbReference type="NCBI Taxonomy" id="449393"/>
    <lineage>
        <taxon>unclassified sequences</taxon>
        <taxon>metagenomes</taxon>
        <taxon>ecological metagenomes</taxon>
    </lineage>
</organism>
<accession>A0A6J6HP92</accession>
<feature type="region of interest" description="Disordered" evidence="1">
    <location>
        <begin position="33"/>
        <end position="55"/>
    </location>
</feature>
<protein>
    <submittedName>
        <fullName evidence="2">Unannotated protein</fullName>
    </submittedName>
</protein>
<sequence length="55" mass="6028">MVRPFMAPLYKFIISARISDGSRQLLFGPASDSFSEQMNVRSSTRATSPGSECAQ</sequence>
<reference evidence="2" key="1">
    <citation type="submission" date="2020-05" db="EMBL/GenBank/DDBJ databases">
        <authorList>
            <person name="Chiriac C."/>
            <person name="Salcher M."/>
            <person name="Ghai R."/>
            <person name="Kavagutti S V."/>
        </authorList>
    </citation>
    <scope>NUCLEOTIDE SEQUENCE</scope>
</reference>
<name>A0A6J6HP92_9ZZZZ</name>
<proteinExistence type="predicted"/>
<gene>
    <name evidence="2" type="ORF">UFOPK1889_00399</name>
</gene>